<dbReference type="GO" id="GO:0000981">
    <property type="term" value="F:DNA-binding transcription factor activity, RNA polymerase II-specific"/>
    <property type="evidence" value="ECO:0007669"/>
    <property type="project" value="InterPro"/>
</dbReference>
<comment type="caution">
    <text evidence="4">The sequence shown here is derived from an EMBL/GenBank/DDBJ whole genome shotgun (WGS) entry which is preliminary data.</text>
</comment>
<keyword evidence="1" id="KW-0539">Nucleus</keyword>
<dbReference type="PANTHER" id="PTHR37534:SF46">
    <property type="entry name" value="ZN(II)2CYS6 TRANSCRIPTION FACTOR (EUROFUNG)"/>
    <property type="match status" value="1"/>
</dbReference>
<dbReference type="InterPro" id="IPR001138">
    <property type="entry name" value="Zn2Cys6_DnaBD"/>
</dbReference>
<evidence type="ECO:0000313" key="4">
    <source>
        <dbReference type="EMBL" id="CAE6405322.1"/>
    </source>
</evidence>
<evidence type="ECO:0000256" key="2">
    <source>
        <dbReference type="SAM" id="MobiDB-lite"/>
    </source>
</evidence>
<dbReference type="OrthoDB" id="5419315at2759"/>
<dbReference type="PROSITE" id="PS50048">
    <property type="entry name" value="ZN2_CY6_FUNGAL_2"/>
    <property type="match status" value="1"/>
</dbReference>
<dbReference type="InterPro" id="IPR036864">
    <property type="entry name" value="Zn2-C6_fun-type_DNA-bd_sf"/>
</dbReference>
<accession>A0A8H3A4Z1</accession>
<dbReference type="EMBL" id="CAJMWV010000580">
    <property type="protein sequence ID" value="CAE6405322.1"/>
    <property type="molecule type" value="Genomic_DNA"/>
</dbReference>
<dbReference type="SUPFAM" id="SSF57701">
    <property type="entry name" value="Zn2/Cys6 DNA-binding domain"/>
    <property type="match status" value="1"/>
</dbReference>
<dbReference type="Pfam" id="PF00172">
    <property type="entry name" value="Zn_clus"/>
    <property type="match status" value="1"/>
</dbReference>
<evidence type="ECO:0000259" key="3">
    <source>
        <dbReference type="PROSITE" id="PS50048"/>
    </source>
</evidence>
<protein>
    <recommendedName>
        <fullName evidence="3">Zn(2)-C6 fungal-type domain-containing protein</fullName>
    </recommendedName>
</protein>
<dbReference type="PANTHER" id="PTHR37534">
    <property type="entry name" value="TRANSCRIPTIONAL ACTIVATOR PROTEIN UGA3"/>
    <property type="match status" value="1"/>
</dbReference>
<reference evidence="4" key="1">
    <citation type="submission" date="2021-01" db="EMBL/GenBank/DDBJ databases">
        <authorList>
            <person name="Kaushik A."/>
        </authorList>
    </citation>
    <scope>NUCLEOTIDE SEQUENCE</scope>
    <source>
        <strain evidence="4">AG3-1AP</strain>
    </source>
</reference>
<organism evidence="4 5">
    <name type="scientific">Rhizoctonia solani</name>
    <dbReference type="NCBI Taxonomy" id="456999"/>
    <lineage>
        <taxon>Eukaryota</taxon>
        <taxon>Fungi</taxon>
        <taxon>Dikarya</taxon>
        <taxon>Basidiomycota</taxon>
        <taxon>Agaricomycotina</taxon>
        <taxon>Agaricomycetes</taxon>
        <taxon>Cantharellales</taxon>
        <taxon>Ceratobasidiaceae</taxon>
        <taxon>Rhizoctonia</taxon>
    </lineage>
</organism>
<dbReference type="Gene3D" id="4.10.240.10">
    <property type="entry name" value="Zn(2)-C6 fungal-type DNA-binding domain"/>
    <property type="match status" value="1"/>
</dbReference>
<name>A0A8H3A4Z1_9AGAM</name>
<proteinExistence type="predicted"/>
<evidence type="ECO:0000313" key="5">
    <source>
        <dbReference type="Proteomes" id="UP000663831"/>
    </source>
</evidence>
<sequence length="578" mass="63919">MAPSRRTRSGRTAPSAPTKRIRTKGGCLTCRIRRKKCDESREFANGCETCARLHIECLGYSTKRPDWLKGARVDDYKRKIKHFLADHSARSSARSPEEAFLELHHLRNSLTPPRQHSESSHTDSDSDSESDAVSTTDLKPQQFSPAYSIPPLSVMPELWMPETPIENSWVVPSLDFLPMGFQEDSSPTAMYPHYNPFASLDLASTLVGPMRNEECGSSMQLNSSLDFEAQVTVSQYEHPAPDTSAEAASIWQTTLGLLPLAQTGDPEGFEAVAEVLDDGLGCLLSYNLFVDPSAETEVARQLKARQRAQRCLLKSGYDSPLSRAVTSLWMMRVTLSQGHFDSWGNCLDVVIEWIRSRLSSPSVEVSSLSPEDQRVLSHGIWVDLVATATTQRVPLHIDLYRRILHSPDSIISDCPNTVALAFVEAIALAANPSHLSQARMKLQQLRKSLAIPLDDPDSMSTARVHTAGINLYLETVASRGMVDPPVQEAVEAVCNAVGKQPRRAFAFWVFLAGCHTKDSSHWTSCSTIMDELIRAGGEDGALKAACGVMNETYNARKHGGIAPDFWVQRMRERNILLA</sequence>
<dbReference type="GO" id="GO:0008270">
    <property type="term" value="F:zinc ion binding"/>
    <property type="evidence" value="ECO:0007669"/>
    <property type="project" value="InterPro"/>
</dbReference>
<dbReference type="Proteomes" id="UP000663831">
    <property type="component" value="Unassembled WGS sequence"/>
</dbReference>
<evidence type="ECO:0000256" key="1">
    <source>
        <dbReference type="ARBA" id="ARBA00023242"/>
    </source>
</evidence>
<dbReference type="CDD" id="cd00067">
    <property type="entry name" value="GAL4"/>
    <property type="match status" value="1"/>
</dbReference>
<feature type="region of interest" description="Disordered" evidence="2">
    <location>
        <begin position="109"/>
        <end position="146"/>
    </location>
</feature>
<feature type="compositionally biased region" description="Basic and acidic residues" evidence="2">
    <location>
        <begin position="115"/>
        <end position="124"/>
    </location>
</feature>
<dbReference type="AlphaFoldDB" id="A0A8H3A4Z1"/>
<feature type="region of interest" description="Disordered" evidence="2">
    <location>
        <begin position="1"/>
        <end position="20"/>
    </location>
</feature>
<feature type="domain" description="Zn(2)-C6 fungal-type" evidence="3">
    <location>
        <begin position="26"/>
        <end position="57"/>
    </location>
</feature>
<dbReference type="PROSITE" id="PS00463">
    <property type="entry name" value="ZN2_CY6_FUNGAL_1"/>
    <property type="match status" value="1"/>
</dbReference>
<gene>
    <name evidence="4" type="ORF">RDB_LOCUS17541</name>
</gene>